<dbReference type="AlphaFoldDB" id="A0A834CYI0"/>
<organism evidence="1 2">
    <name type="scientific">Juglans regia</name>
    <name type="common">English walnut</name>
    <dbReference type="NCBI Taxonomy" id="51240"/>
    <lineage>
        <taxon>Eukaryota</taxon>
        <taxon>Viridiplantae</taxon>
        <taxon>Streptophyta</taxon>
        <taxon>Embryophyta</taxon>
        <taxon>Tracheophyta</taxon>
        <taxon>Spermatophyta</taxon>
        <taxon>Magnoliopsida</taxon>
        <taxon>eudicotyledons</taxon>
        <taxon>Gunneridae</taxon>
        <taxon>Pentapetalae</taxon>
        <taxon>rosids</taxon>
        <taxon>fabids</taxon>
        <taxon>Fagales</taxon>
        <taxon>Juglandaceae</taxon>
        <taxon>Juglans</taxon>
    </lineage>
</organism>
<protein>
    <submittedName>
        <fullName evidence="1">Uncharacterized protein</fullName>
    </submittedName>
</protein>
<dbReference type="EMBL" id="LIHL02000006">
    <property type="protein sequence ID" value="KAF5468663.1"/>
    <property type="molecule type" value="Genomic_DNA"/>
</dbReference>
<evidence type="ECO:0000313" key="2">
    <source>
        <dbReference type="Proteomes" id="UP000619265"/>
    </source>
</evidence>
<reference evidence="1" key="2">
    <citation type="submission" date="2020-03" db="EMBL/GenBank/DDBJ databases">
        <title>Walnut 2.0.</title>
        <authorList>
            <person name="Marrano A."/>
            <person name="Britton M."/>
            <person name="Zimin A.V."/>
            <person name="Zaini P.A."/>
            <person name="Workman R."/>
            <person name="Puiu D."/>
            <person name="Bianco L."/>
            <person name="Allen B.J."/>
            <person name="Troggio M."/>
            <person name="Leslie C.A."/>
            <person name="Timp W."/>
            <person name="Dendekar A."/>
            <person name="Salzberg S.L."/>
            <person name="Neale D.B."/>
        </authorList>
    </citation>
    <scope>NUCLEOTIDE SEQUENCE</scope>
    <source>
        <tissue evidence="1">Leaves</tissue>
    </source>
</reference>
<evidence type="ECO:0000313" key="1">
    <source>
        <dbReference type="EMBL" id="KAF5468663.1"/>
    </source>
</evidence>
<proteinExistence type="predicted"/>
<reference evidence="1" key="1">
    <citation type="submission" date="2015-10" db="EMBL/GenBank/DDBJ databases">
        <authorList>
            <person name="Martinez-Garcia P.J."/>
            <person name="Crepeau M.W."/>
            <person name="Puiu D."/>
            <person name="Gonzalez-Ibeas D."/>
            <person name="Whalen J."/>
            <person name="Stevens K."/>
            <person name="Paul R."/>
            <person name="Butterfield T."/>
            <person name="Britton M."/>
            <person name="Reagan R."/>
            <person name="Chakraborty S."/>
            <person name="Walawage S.L."/>
            <person name="Vasquez-Gross H.A."/>
            <person name="Cardeno C."/>
            <person name="Famula R."/>
            <person name="Pratt K."/>
            <person name="Kuruganti S."/>
            <person name="Aradhya M.K."/>
            <person name="Leslie C.A."/>
            <person name="Dandekar A.M."/>
            <person name="Salzberg S.L."/>
            <person name="Wegrzyn J.L."/>
            <person name="Langley C.H."/>
            <person name="Neale D.B."/>
        </authorList>
    </citation>
    <scope>NUCLEOTIDE SEQUENCE</scope>
    <source>
        <tissue evidence="1">Leaves</tissue>
    </source>
</reference>
<name>A0A834CYI0_JUGRE</name>
<sequence length="128" mass="15047">MSFDEASELRKLQINELDETRRDAYDNAQLAKERMKILHDQKIHPKHFTLGQEVLLYNSSLHIFPSKLKSRWSEPYIVKKVYPHGTVDIVNPKNDNSFTVNGQRLKPFLKVFDPHEEILLVQDSIEVF</sequence>
<gene>
    <name evidence="1" type="ORF">F2P56_012802</name>
</gene>
<dbReference type="Gramene" id="Jr06_10750_p1">
    <property type="protein sequence ID" value="cds.Jr06_10750_p1"/>
    <property type="gene ID" value="Jr06_10750"/>
</dbReference>
<dbReference type="Proteomes" id="UP000619265">
    <property type="component" value="Unassembled WGS sequence"/>
</dbReference>
<comment type="caution">
    <text evidence="1">The sequence shown here is derived from an EMBL/GenBank/DDBJ whole genome shotgun (WGS) entry which is preliminary data.</text>
</comment>
<accession>A0A834CYI0</accession>